<sequence length="134" mass="14708">MDEEVVVALQQVLLDGKPMTAGQERRLLPGLDVAAYDRLHFHISAGNRGIEKMHTRILFGTPLQGVTLLADSTVWFEDSVSEREFSFETPASYGGTGFVMSVPVVAPLLYDVILRNTGASDKPNIYVTVLAQEI</sequence>
<dbReference type="RefSeq" id="WP_196418436.1">
    <property type="nucleotide sequence ID" value="NZ_JADQTO010000022.1"/>
</dbReference>
<name>A0A931CG71_9ACTN</name>
<proteinExistence type="predicted"/>
<keyword evidence="2" id="KW-1185">Reference proteome</keyword>
<reference evidence="1" key="1">
    <citation type="submission" date="2020-11" db="EMBL/GenBank/DDBJ databases">
        <title>Isolation and identification of active actinomycetes.</title>
        <authorList>
            <person name="Sun X."/>
        </authorList>
    </citation>
    <scope>NUCLEOTIDE SEQUENCE</scope>
    <source>
        <strain evidence="1">NEAU-A11</strain>
    </source>
</reference>
<organism evidence="1 2">
    <name type="scientific">Actinoplanes aureus</name>
    <dbReference type="NCBI Taxonomy" id="2792083"/>
    <lineage>
        <taxon>Bacteria</taxon>
        <taxon>Bacillati</taxon>
        <taxon>Actinomycetota</taxon>
        <taxon>Actinomycetes</taxon>
        <taxon>Micromonosporales</taxon>
        <taxon>Micromonosporaceae</taxon>
        <taxon>Actinoplanes</taxon>
    </lineage>
</organism>
<evidence type="ECO:0000313" key="2">
    <source>
        <dbReference type="Proteomes" id="UP000598146"/>
    </source>
</evidence>
<accession>A0A931CG71</accession>
<gene>
    <name evidence="1" type="ORF">I4J89_34975</name>
</gene>
<evidence type="ECO:0000313" key="1">
    <source>
        <dbReference type="EMBL" id="MBG0566663.1"/>
    </source>
</evidence>
<dbReference type="Proteomes" id="UP000598146">
    <property type="component" value="Unassembled WGS sequence"/>
</dbReference>
<comment type="caution">
    <text evidence="1">The sequence shown here is derived from an EMBL/GenBank/DDBJ whole genome shotgun (WGS) entry which is preliminary data.</text>
</comment>
<protein>
    <submittedName>
        <fullName evidence="1">Uncharacterized protein</fullName>
    </submittedName>
</protein>
<dbReference type="EMBL" id="JADQTO010000022">
    <property type="protein sequence ID" value="MBG0566663.1"/>
    <property type="molecule type" value="Genomic_DNA"/>
</dbReference>
<dbReference type="AlphaFoldDB" id="A0A931CG71"/>